<evidence type="ECO:0000256" key="8">
    <source>
        <dbReference type="ARBA" id="ARBA00022777"/>
    </source>
</evidence>
<evidence type="ECO:0000259" key="14">
    <source>
        <dbReference type="PROSITE" id="PS51098"/>
    </source>
</evidence>
<dbReference type="PANTHER" id="PTHR30175:SF1">
    <property type="entry name" value="PTS SYSTEM ARBUTIN-, CELLOBIOSE-, AND SALICIN-SPECIFIC EIIBC COMPONENT-RELATED"/>
    <property type="match status" value="1"/>
</dbReference>
<organism evidence="16 17">
    <name type="scientific">Niallia circulans</name>
    <name type="common">Bacillus circulans</name>
    <dbReference type="NCBI Taxonomy" id="1397"/>
    <lineage>
        <taxon>Bacteria</taxon>
        <taxon>Bacillati</taxon>
        <taxon>Bacillota</taxon>
        <taxon>Bacilli</taxon>
        <taxon>Bacillales</taxon>
        <taxon>Bacillaceae</taxon>
        <taxon>Niallia</taxon>
    </lineage>
</organism>
<evidence type="ECO:0000256" key="6">
    <source>
        <dbReference type="ARBA" id="ARBA00022683"/>
    </source>
</evidence>
<dbReference type="InterPro" id="IPR003352">
    <property type="entry name" value="PTS_EIIC"/>
</dbReference>
<feature type="transmembrane region" description="Helical" evidence="12">
    <location>
        <begin position="144"/>
        <end position="164"/>
    </location>
</feature>
<dbReference type="InterPro" id="IPR036878">
    <property type="entry name" value="Glu_permease_IIB"/>
</dbReference>
<feature type="active site" description="Phosphocysteine intermediate; for EIIB activity" evidence="11">
    <location>
        <position position="26"/>
    </location>
</feature>
<dbReference type="InterPro" id="IPR018113">
    <property type="entry name" value="PTrfase_EIIB_Cys"/>
</dbReference>
<proteinExistence type="predicted"/>
<dbReference type="GO" id="GO:0008982">
    <property type="term" value="F:protein-N(PI)-phosphohistidine-sugar phosphotransferase activity"/>
    <property type="evidence" value="ECO:0007669"/>
    <property type="project" value="InterPro"/>
</dbReference>
<name>A0A553SSZ3_NIACI</name>
<feature type="domain" description="PTS EIIA type-1" evidence="13">
    <location>
        <begin position="495"/>
        <end position="599"/>
    </location>
</feature>
<dbReference type="RefSeq" id="WP_185763496.1">
    <property type="nucleotide sequence ID" value="NZ_RIBP01000001.1"/>
</dbReference>
<dbReference type="GO" id="GO:0090589">
    <property type="term" value="F:protein-phosphocysteine-trehalose phosphotransferase system transporter activity"/>
    <property type="evidence" value="ECO:0007669"/>
    <property type="project" value="TreeGrafter"/>
</dbReference>
<dbReference type="SUPFAM" id="SSF55604">
    <property type="entry name" value="Glucose permease domain IIB"/>
    <property type="match status" value="1"/>
</dbReference>
<evidence type="ECO:0000256" key="1">
    <source>
        <dbReference type="ARBA" id="ARBA00004651"/>
    </source>
</evidence>
<keyword evidence="2" id="KW-0813">Transport</keyword>
<feature type="transmembrane region" description="Helical" evidence="12">
    <location>
        <begin position="246"/>
        <end position="271"/>
    </location>
</feature>
<feature type="transmembrane region" description="Helical" evidence="12">
    <location>
        <begin position="306"/>
        <end position="329"/>
    </location>
</feature>
<dbReference type="InterPro" id="IPR001996">
    <property type="entry name" value="PTS_IIB_1"/>
</dbReference>
<comment type="caution">
    <text evidence="16">The sequence shown here is derived from an EMBL/GenBank/DDBJ whole genome shotgun (WGS) entry which is preliminary data.</text>
</comment>
<dbReference type="GO" id="GO:0005886">
    <property type="term" value="C:plasma membrane"/>
    <property type="evidence" value="ECO:0007669"/>
    <property type="project" value="UniProtKB-SubCell"/>
</dbReference>
<evidence type="ECO:0000256" key="2">
    <source>
        <dbReference type="ARBA" id="ARBA00022448"/>
    </source>
</evidence>
<evidence type="ECO:0000313" key="16">
    <source>
        <dbReference type="EMBL" id="TRZ40086.1"/>
    </source>
</evidence>
<feature type="domain" description="PTS EIIB type-1" evidence="14">
    <location>
        <begin position="4"/>
        <end position="86"/>
    </location>
</feature>
<feature type="transmembrane region" description="Helical" evidence="12">
    <location>
        <begin position="176"/>
        <end position="194"/>
    </location>
</feature>
<dbReference type="SUPFAM" id="SSF51261">
    <property type="entry name" value="Duplicated hybrid motif"/>
    <property type="match status" value="1"/>
</dbReference>
<dbReference type="EMBL" id="RIBP01000001">
    <property type="protein sequence ID" value="TRZ40086.1"/>
    <property type="molecule type" value="Genomic_DNA"/>
</dbReference>
<evidence type="ECO:0000256" key="7">
    <source>
        <dbReference type="ARBA" id="ARBA00022692"/>
    </source>
</evidence>
<feature type="transmembrane region" description="Helical" evidence="12">
    <location>
        <begin position="353"/>
        <end position="374"/>
    </location>
</feature>
<dbReference type="GO" id="GO:0016301">
    <property type="term" value="F:kinase activity"/>
    <property type="evidence" value="ECO:0007669"/>
    <property type="project" value="UniProtKB-KW"/>
</dbReference>
<dbReference type="PROSITE" id="PS00371">
    <property type="entry name" value="PTS_EIIA_TYPE_1_HIS"/>
    <property type="match status" value="1"/>
</dbReference>
<keyword evidence="7 12" id="KW-0812">Transmembrane</keyword>
<evidence type="ECO:0000256" key="4">
    <source>
        <dbReference type="ARBA" id="ARBA00022597"/>
    </source>
</evidence>
<dbReference type="GO" id="GO:0015771">
    <property type="term" value="P:trehalose transport"/>
    <property type="evidence" value="ECO:0007669"/>
    <property type="project" value="TreeGrafter"/>
</dbReference>
<dbReference type="Pfam" id="PF00367">
    <property type="entry name" value="PTS_EIIB"/>
    <property type="match status" value="1"/>
</dbReference>
<dbReference type="CDD" id="cd00212">
    <property type="entry name" value="PTS_IIB_glc"/>
    <property type="match status" value="1"/>
</dbReference>
<keyword evidence="10 12" id="KW-0472">Membrane</keyword>
<dbReference type="InterPro" id="IPR050558">
    <property type="entry name" value="PTS_Sugar-Specific_Components"/>
</dbReference>
<keyword evidence="3" id="KW-1003">Cell membrane</keyword>
<dbReference type="PROSITE" id="PS51098">
    <property type="entry name" value="PTS_EIIB_TYPE_1"/>
    <property type="match status" value="1"/>
</dbReference>
<dbReference type="GO" id="GO:0009401">
    <property type="term" value="P:phosphoenolpyruvate-dependent sugar phosphotransferase system"/>
    <property type="evidence" value="ECO:0007669"/>
    <property type="project" value="UniProtKB-KW"/>
</dbReference>
<dbReference type="PROSITE" id="PS51103">
    <property type="entry name" value="PTS_EIIC_TYPE_1"/>
    <property type="match status" value="1"/>
</dbReference>
<dbReference type="PROSITE" id="PS01035">
    <property type="entry name" value="PTS_EIIB_TYPE_1_CYS"/>
    <property type="match status" value="1"/>
</dbReference>
<gene>
    <name evidence="16" type="ORF">CEQ21_03870</name>
</gene>
<reference evidence="17" key="1">
    <citation type="submission" date="2018-10" db="EMBL/GenBank/DDBJ databases">
        <title>FDA dAtabase for Regulatory Grade micrObial Sequences (FDA-ARGOS): Supporting development and validation of Infectious Disease Dx tests.</title>
        <authorList>
            <person name="Minogue T."/>
            <person name="Wolcott M."/>
            <person name="Wasieloski L."/>
            <person name="Aguilar W."/>
            <person name="Moore D."/>
            <person name="Tallon L."/>
            <person name="Sadzewicz L."/>
            <person name="Sengamalay N."/>
            <person name="Ott S."/>
            <person name="Godinez A."/>
            <person name="Nagaraj S."/>
            <person name="Vavikolanu K."/>
            <person name="Vyas G."/>
            <person name="Nadendla S."/>
            <person name="George J."/>
            <person name="Sichtig H."/>
        </authorList>
    </citation>
    <scope>NUCLEOTIDE SEQUENCE [LARGE SCALE GENOMIC DNA]</scope>
    <source>
        <strain evidence="17">FDAARGOS_343</strain>
    </source>
</reference>
<keyword evidence="9 12" id="KW-1133">Transmembrane helix</keyword>
<keyword evidence="8" id="KW-0418">Kinase</keyword>
<dbReference type="PROSITE" id="PS51093">
    <property type="entry name" value="PTS_EIIA_TYPE_1"/>
    <property type="match status" value="1"/>
</dbReference>
<evidence type="ECO:0000256" key="11">
    <source>
        <dbReference type="PROSITE-ProRule" id="PRU00421"/>
    </source>
</evidence>
<feature type="transmembrane region" description="Helical" evidence="12">
    <location>
        <begin position="277"/>
        <end position="299"/>
    </location>
</feature>
<dbReference type="InterPro" id="IPR013013">
    <property type="entry name" value="PTS_EIIC_1"/>
</dbReference>
<feature type="domain" description="PTS EIIC type-1" evidence="15">
    <location>
        <begin position="105"/>
        <end position="463"/>
    </location>
</feature>
<evidence type="ECO:0000256" key="3">
    <source>
        <dbReference type="ARBA" id="ARBA00022475"/>
    </source>
</evidence>
<dbReference type="InterPro" id="IPR001127">
    <property type="entry name" value="PTS_EIIA_1_perm"/>
</dbReference>
<dbReference type="AlphaFoldDB" id="A0A553SSZ3"/>
<dbReference type="Proteomes" id="UP000319837">
    <property type="component" value="Unassembled WGS sequence"/>
</dbReference>
<keyword evidence="6" id="KW-0598">Phosphotransferase system</keyword>
<dbReference type="PANTHER" id="PTHR30175">
    <property type="entry name" value="PHOSPHOTRANSFERASE SYSTEM TRANSPORT PROTEIN"/>
    <property type="match status" value="1"/>
</dbReference>
<dbReference type="Pfam" id="PF02378">
    <property type="entry name" value="PTS_EIIC"/>
    <property type="match status" value="1"/>
</dbReference>
<comment type="subcellular location">
    <subcellularLocation>
        <location evidence="1">Cell membrane</location>
        <topology evidence="1">Multi-pass membrane protein</topology>
    </subcellularLocation>
</comment>
<evidence type="ECO:0000256" key="10">
    <source>
        <dbReference type="ARBA" id="ARBA00023136"/>
    </source>
</evidence>
<dbReference type="NCBIfam" id="TIGR00830">
    <property type="entry name" value="PTBA"/>
    <property type="match status" value="1"/>
</dbReference>
<dbReference type="FunFam" id="2.70.70.10:FF:000001">
    <property type="entry name" value="PTS system glucose-specific IIA component"/>
    <property type="match status" value="1"/>
</dbReference>
<dbReference type="InterPro" id="IPR011297">
    <property type="entry name" value="PTS_IIABC_b_glu"/>
</dbReference>
<evidence type="ECO:0000259" key="15">
    <source>
        <dbReference type="PROSITE" id="PS51103"/>
    </source>
</evidence>
<dbReference type="InterPro" id="IPR011055">
    <property type="entry name" value="Dup_hybrid_motif"/>
</dbReference>
<evidence type="ECO:0000256" key="5">
    <source>
        <dbReference type="ARBA" id="ARBA00022679"/>
    </source>
</evidence>
<feature type="transmembrane region" description="Helical" evidence="12">
    <location>
        <begin position="103"/>
        <end position="124"/>
    </location>
</feature>
<protein>
    <submittedName>
        <fullName evidence="16">PTS beta-glucoside transporter subunit EIIBCA</fullName>
    </submittedName>
</protein>
<feature type="transmembrane region" description="Helical" evidence="12">
    <location>
        <begin position="426"/>
        <end position="447"/>
    </location>
</feature>
<evidence type="ECO:0000256" key="12">
    <source>
        <dbReference type="SAM" id="Phobius"/>
    </source>
</evidence>
<accession>A0A553SSZ3</accession>
<evidence type="ECO:0000256" key="9">
    <source>
        <dbReference type="ARBA" id="ARBA00022989"/>
    </source>
</evidence>
<evidence type="ECO:0000313" key="17">
    <source>
        <dbReference type="Proteomes" id="UP000319837"/>
    </source>
</evidence>
<sequence length="631" mass="68316">MDYAKTAKDILKEIGGEENIVSVVHCYTRLRFTLKDESFIEDKKVEDIDGVLGIMKSGGLYQVIIGNDVAKCYKELMKITNLDENETKRPEGNKQKQNIINRFFNMISGCMAPVLPALIAGGMMKVVQLIIVMLDILPEESQSYRLFTAIGDAPFFFLPILLAASSARYFKVSQTLAVAVIGVLVYPDFITMMGEESVHFFGIPVTAASYSYSVIPVLLIVWAMSYIEPFVDRIVPTVAKNFLSPLLVLLISAPIAFIVLGPIGAIASNYFTDALMFVYDTTGIVAVVLLSAFMPLIVLTGMHQAFTPIILSSITTLGFDPLILVAQLASNLSQGGASLAVGMKSKVKKQKQIAYSAAFSALLGGITEPAMYGVTVKLKKPMIACIISGGLVGAFTGFFQLKTYVMATPGLISIGEFLGGVGNTNIIVAVIASALAIILSFTLTWFIGFDEKEADIDTTKKKKSSTAQATKTTEKEIAVDSPVSGTFVPLTEVKDSTFSKKLIGDGIAIYPDQNKIVAPFDGEIEAFFDSKHAIGLKSDDGIEILIHIGLETVNLNGQYFTGHVKKGDRVKKGDVLISFDKEAIKEAGFDLVTPVIVTNSGDYEVKIPSLDHIKKFDEIIYVSKVDNALVG</sequence>
<dbReference type="NCBIfam" id="TIGR01995">
    <property type="entry name" value="PTS-II-ABC-beta"/>
    <property type="match status" value="1"/>
</dbReference>
<dbReference type="FunFam" id="3.30.1360.60:FF:000001">
    <property type="entry name" value="PTS system glucose-specific IIBC component PtsG"/>
    <property type="match status" value="1"/>
</dbReference>
<evidence type="ECO:0000259" key="13">
    <source>
        <dbReference type="PROSITE" id="PS51093"/>
    </source>
</evidence>
<keyword evidence="5" id="KW-0808">Transferase</keyword>
<dbReference type="Gene3D" id="3.30.1360.60">
    <property type="entry name" value="Glucose permease domain IIB"/>
    <property type="match status" value="1"/>
</dbReference>
<feature type="transmembrane region" description="Helical" evidence="12">
    <location>
        <begin position="381"/>
        <end position="401"/>
    </location>
</feature>
<feature type="transmembrane region" description="Helical" evidence="12">
    <location>
        <begin position="200"/>
        <end position="225"/>
    </location>
</feature>
<dbReference type="Gene3D" id="2.70.70.10">
    <property type="entry name" value="Glucose Permease (Domain IIA)"/>
    <property type="match status" value="1"/>
</dbReference>
<keyword evidence="4" id="KW-0762">Sugar transport</keyword>
<dbReference type="Pfam" id="PF00358">
    <property type="entry name" value="PTS_EIIA_1"/>
    <property type="match status" value="1"/>
</dbReference>